<dbReference type="GO" id="GO:0003676">
    <property type="term" value="F:nucleic acid binding"/>
    <property type="evidence" value="ECO:0007669"/>
    <property type="project" value="InterPro"/>
</dbReference>
<dbReference type="InterPro" id="IPR036397">
    <property type="entry name" value="RNaseH_sf"/>
</dbReference>
<name>A0A9Q0CC29_9POAL</name>
<dbReference type="AlphaFoldDB" id="A0A9Q0CC29"/>
<evidence type="ECO:0000313" key="3">
    <source>
        <dbReference type="Proteomes" id="UP001151287"/>
    </source>
</evidence>
<comment type="caution">
    <text evidence="2">The sequence shown here is derived from an EMBL/GenBank/DDBJ whole genome shotgun (WGS) entry which is preliminary data.</text>
</comment>
<gene>
    <name evidence="2" type="ORF">LUZ63_015313</name>
</gene>
<accession>A0A9Q0CC29</accession>
<dbReference type="GO" id="GO:0004523">
    <property type="term" value="F:RNA-DNA hybrid ribonuclease activity"/>
    <property type="evidence" value="ECO:0007669"/>
    <property type="project" value="InterPro"/>
</dbReference>
<dbReference type="InterPro" id="IPR012337">
    <property type="entry name" value="RNaseH-like_sf"/>
</dbReference>
<dbReference type="Gene3D" id="3.30.420.10">
    <property type="entry name" value="Ribonuclease H-like superfamily/Ribonuclease H"/>
    <property type="match status" value="1"/>
</dbReference>
<proteinExistence type="predicted"/>
<reference evidence="2" key="1">
    <citation type="journal article" date="2022" name="Cell">
        <title>Repeat-based holocentromeres influence genome architecture and karyotype evolution.</title>
        <authorList>
            <person name="Hofstatter P.G."/>
            <person name="Thangavel G."/>
            <person name="Lux T."/>
            <person name="Neumann P."/>
            <person name="Vondrak T."/>
            <person name="Novak P."/>
            <person name="Zhang M."/>
            <person name="Costa L."/>
            <person name="Castellani M."/>
            <person name="Scott A."/>
            <person name="Toegelov H."/>
            <person name="Fuchs J."/>
            <person name="Mata-Sucre Y."/>
            <person name="Dias Y."/>
            <person name="Vanzela A.L.L."/>
            <person name="Huettel B."/>
            <person name="Almeida C.C.S."/>
            <person name="Simkova H."/>
            <person name="Souza G."/>
            <person name="Pedrosa-Harand A."/>
            <person name="Macas J."/>
            <person name="Mayer K.F.X."/>
            <person name="Houben A."/>
            <person name="Marques A."/>
        </authorList>
    </citation>
    <scope>NUCLEOTIDE SEQUENCE</scope>
    <source>
        <strain evidence="2">RhyBre1mFocal</strain>
    </source>
</reference>
<dbReference type="OrthoDB" id="1113032at2759"/>
<keyword evidence="3" id="KW-1185">Reference proteome</keyword>
<organism evidence="2 3">
    <name type="scientific">Rhynchospora breviuscula</name>
    <dbReference type="NCBI Taxonomy" id="2022672"/>
    <lineage>
        <taxon>Eukaryota</taxon>
        <taxon>Viridiplantae</taxon>
        <taxon>Streptophyta</taxon>
        <taxon>Embryophyta</taxon>
        <taxon>Tracheophyta</taxon>
        <taxon>Spermatophyta</taxon>
        <taxon>Magnoliopsida</taxon>
        <taxon>Liliopsida</taxon>
        <taxon>Poales</taxon>
        <taxon>Cyperaceae</taxon>
        <taxon>Cyperoideae</taxon>
        <taxon>Rhynchosporeae</taxon>
        <taxon>Rhynchospora</taxon>
    </lineage>
</organism>
<dbReference type="Proteomes" id="UP001151287">
    <property type="component" value="Unassembled WGS sequence"/>
</dbReference>
<dbReference type="SUPFAM" id="SSF53098">
    <property type="entry name" value="Ribonuclease H-like"/>
    <property type="match status" value="1"/>
</dbReference>
<sequence>MPPPCELCGLEEDDVMHVLFRCEMARNYWFSSCLAIRTDALPAHVTPTLQLLLSNLGESGFAVFANLIWSLWKARCKQVYEGTKISITHTLGMATSYDRLAHVAGKVSHFRQGPAAVTVVEISSSGRVCTMDGSFKEGDLAGWAYMMYEDGRLVAYEMFTGAACLPLHAEAHAFHAAMRAVQEEGWSDVTFYTDSQILVGVLNGSLSPDSIDWRIYVQIVQLISDWGGNDGFSCVAVSRDLLPTEHGLANLARIKGLSAKGFTLDPWVSTKIVLKLKRSVHNTSAVEFGVGPGFISFMLKQWLEVCSSEVYVEAIAGCGGYYKDYWCIFTRITDIQLSGFKSEVLLTPLCCLISFVDFLRAQFG</sequence>
<dbReference type="InterPro" id="IPR002156">
    <property type="entry name" value="RNaseH_domain"/>
</dbReference>
<dbReference type="Pfam" id="PF13456">
    <property type="entry name" value="RVT_3"/>
    <property type="match status" value="1"/>
</dbReference>
<protein>
    <recommendedName>
        <fullName evidence="1">RNase H type-1 domain-containing protein</fullName>
    </recommendedName>
</protein>
<dbReference type="EMBL" id="JAMQYH010000004">
    <property type="protein sequence ID" value="KAJ1691158.1"/>
    <property type="molecule type" value="Genomic_DNA"/>
</dbReference>
<feature type="domain" description="RNase H type-1" evidence="1">
    <location>
        <begin position="132"/>
        <end position="220"/>
    </location>
</feature>
<evidence type="ECO:0000313" key="2">
    <source>
        <dbReference type="EMBL" id="KAJ1691158.1"/>
    </source>
</evidence>
<evidence type="ECO:0000259" key="1">
    <source>
        <dbReference type="Pfam" id="PF13456"/>
    </source>
</evidence>